<evidence type="ECO:0000259" key="2">
    <source>
        <dbReference type="Pfam" id="PF13476"/>
    </source>
</evidence>
<feature type="domain" description="ATPase AAA-type core" evidence="1">
    <location>
        <begin position="148"/>
        <end position="279"/>
    </location>
</feature>
<dbReference type="STRING" id="749222.Nitsa_0981"/>
<dbReference type="InterPro" id="IPR027417">
    <property type="entry name" value="P-loop_NTPase"/>
</dbReference>
<dbReference type="GO" id="GO:0016887">
    <property type="term" value="F:ATP hydrolysis activity"/>
    <property type="evidence" value="ECO:0007669"/>
    <property type="project" value="InterPro"/>
</dbReference>
<gene>
    <name evidence="3" type="ordered locus">Nitsa_0981</name>
</gene>
<dbReference type="Pfam" id="PF13476">
    <property type="entry name" value="AAA_23"/>
    <property type="match status" value="1"/>
</dbReference>
<organism evidence="3 4">
    <name type="scientific">Nitratifractor salsuginis (strain DSM 16511 / JCM 12458 / E9I37-1)</name>
    <dbReference type="NCBI Taxonomy" id="749222"/>
    <lineage>
        <taxon>Bacteria</taxon>
        <taxon>Pseudomonadati</taxon>
        <taxon>Campylobacterota</taxon>
        <taxon>Epsilonproteobacteria</taxon>
        <taxon>Campylobacterales</taxon>
        <taxon>Sulfurovaceae</taxon>
        <taxon>Nitratifractor</taxon>
    </lineage>
</organism>
<proteinExistence type="predicted"/>
<dbReference type="Pfam" id="PF13304">
    <property type="entry name" value="AAA_21"/>
    <property type="match status" value="1"/>
</dbReference>
<dbReference type="KEGG" id="nsa:Nitsa_0981"/>
<accession>E6X3G3</accession>
<dbReference type="InterPro" id="IPR003959">
    <property type="entry name" value="ATPase_AAA_core"/>
</dbReference>
<sequence length="340" mass="38279">MICELGLENFTIFRGRHRIGFVPGLNVVIGENGSGKSHLLKLAYTLATAGTRSRFADTDLSERIADRLMAVFRPDILGHLVGWRESERPCHITVSFDQESFSLSFTAKSRHRLSLDRVPRSLPETVPLFLPTAEVLTGYQGFLDLAERKERAFDATYYDLAAAIDHPPTEAVDEKMSGLQRRIEGMIGGTVHREQERFYLHSPRYGKREMTLAGEGVAKLATIARLIQNGTLRPGSLLFWDEPETNLNPKLLRQVADILMSLALQGVQVLLSTHSLFLLREIEILSHRKSFAKLPSHYIALGYDAKHRLTLQESDSLEKVTPLVTLDEALSQADRYLELE</sequence>
<dbReference type="RefSeq" id="WP_013553934.1">
    <property type="nucleotide sequence ID" value="NC_014935.1"/>
</dbReference>
<dbReference type="AlphaFoldDB" id="E6X3G3"/>
<feature type="domain" description="Rad50/SbcC-type AAA" evidence="2">
    <location>
        <begin position="5"/>
        <end position="55"/>
    </location>
</feature>
<dbReference type="GO" id="GO:0005524">
    <property type="term" value="F:ATP binding"/>
    <property type="evidence" value="ECO:0007669"/>
    <property type="project" value="UniProtKB-KW"/>
</dbReference>
<evidence type="ECO:0000313" key="4">
    <source>
        <dbReference type="Proteomes" id="UP000008633"/>
    </source>
</evidence>
<reference evidence="4" key="2">
    <citation type="submission" date="2011-01" db="EMBL/GenBank/DDBJ databases">
        <title>The complete genome of Nitratifractor salsuginis DSM 16511.</title>
        <authorList>
            <consortium name="US DOE Joint Genome Institute (JGI-PGF)"/>
            <person name="Lucas S."/>
            <person name="Copeland A."/>
            <person name="Lapidus A."/>
            <person name="Bruce D."/>
            <person name="Goodwin L."/>
            <person name="Pitluck S."/>
            <person name="Kyrpides N."/>
            <person name="Mavromatis K."/>
            <person name="Ivanova N."/>
            <person name="Mikhailova N."/>
            <person name="Zeytun A."/>
            <person name="Detter J.C."/>
            <person name="Tapia R."/>
            <person name="Han C."/>
            <person name="Land M."/>
            <person name="Hauser L."/>
            <person name="Markowitz V."/>
            <person name="Cheng J.-F."/>
            <person name="Hugenholtz P."/>
            <person name="Woyke T."/>
            <person name="Wu D."/>
            <person name="Tindall B."/>
            <person name="Schuetze A."/>
            <person name="Brambilla E."/>
            <person name="Klenk H.-P."/>
            <person name="Eisen J.A."/>
        </authorList>
    </citation>
    <scope>NUCLEOTIDE SEQUENCE [LARGE SCALE GENOMIC DNA]</scope>
    <source>
        <strain evidence="4">DSM 16511 / JCM 12458 / E9I37-1</strain>
    </source>
</reference>
<dbReference type="InterPro" id="IPR038729">
    <property type="entry name" value="Rad50/SbcC_AAA"/>
</dbReference>
<reference evidence="3 4" key="1">
    <citation type="journal article" date="2011" name="Stand. Genomic Sci.">
        <title>Complete genome sequence of Nitratifractor salsuginis type strain (E9I37-1).</title>
        <authorList>
            <person name="Anderson I."/>
            <person name="Sikorski J."/>
            <person name="Zeytun A."/>
            <person name="Nolan M."/>
            <person name="Lapidus A."/>
            <person name="Lucas S."/>
            <person name="Hammon N."/>
            <person name="Deshpande S."/>
            <person name="Cheng J.F."/>
            <person name="Tapia R."/>
            <person name="Han C."/>
            <person name="Goodwin L."/>
            <person name="Pitluck S."/>
            <person name="Liolios K."/>
            <person name="Pagani I."/>
            <person name="Ivanova N."/>
            <person name="Huntemann M."/>
            <person name="Mavromatis K."/>
            <person name="Ovchinikova G."/>
            <person name="Pati A."/>
            <person name="Chen A."/>
            <person name="Palaniappan K."/>
            <person name="Land M."/>
            <person name="Hauser L."/>
            <person name="Brambilla E.M."/>
            <person name="Ngatchou-Djao O.D."/>
            <person name="Rohde M."/>
            <person name="Tindall B.J."/>
            <person name="Goker M."/>
            <person name="Detter J.C."/>
            <person name="Woyke T."/>
            <person name="Bristow J."/>
            <person name="Eisen J.A."/>
            <person name="Markowitz V."/>
            <person name="Hugenholtz P."/>
            <person name="Klenk H.P."/>
            <person name="Kyrpides N.C."/>
        </authorList>
    </citation>
    <scope>NUCLEOTIDE SEQUENCE [LARGE SCALE GENOMIC DNA]</scope>
    <source>
        <strain evidence="4">DSM 16511 / JCM 12458 / E9I37-1</strain>
    </source>
</reference>
<dbReference type="PANTHER" id="PTHR43581">
    <property type="entry name" value="ATP/GTP PHOSPHATASE"/>
    <property type="match status" value="1"/>
</dbReference>
<name>E6X3G3_NITSE</name>
<dbReference type="PANTHER" id="PTHR43581:SF2">
    <property type="entry name" value="EXCINUCLEASE ATPASE SUBUNIT"/>
    <property type="match status" value="1"/>
</dbReference>
<dbReference type="Gene3D" id="3.40.50.300">
    <property type="entry name" value="P-loop containing nucleotide triphosphate hydrolases"/>
    <property type="match status" value="1"/>
</dbReference>
<keyword evidence="3" id="KW-0067">ATP-binding</keyword>
<dbReference type="EMBL" id="CP002452">
    <property type="protein sequence ID" value="ADV46240.1"/>
    <property type="molecule type" value="Genomic_DNA"/>
</dbReference>
<dbReference type="InterPro" id="IPR051396">
    <property type="entry name" value="Bact_Antivir_Def_Nuclease"/>
</dbReference>
<dbReference type="GO" id="GO:0006302">
    <property type="term" value="P:double-strand break repair"/>
    <property type="evidence" value="ECO:0007669"/>
    <property type="project" value="InterPro"/>
</dbReference>
<keyword evidence="3" id="KW-0547">Nucleotide-binding</keyword>
<evidence type="ECO:0000259" key="1">
    <source>
        <dbReference type="Pfam" id="PF13304"/>
    </source>
</evidence>
<dbReference type="eggNOG" id="COG1106">
    <property type="taxonomic scope" value="Bacteria"/>
</dbReference>
<protein>
    <submittedName>
        <fullName evidence="3">ATP-binding protein</fullName>
    </submittedName>
</protein>
<evidence type="ECO:0000313" key="3">
    <source>
        <dbReference type="EMBL" id="ADV46240.1"/>
    </source>
</evidence>
<dbReference type="HOGENOM" id="CLU_045089_0_0_7"/>
<dbReference type="Proteomes" id="UP000008633">
    <property type="component" value="Chromosome"/>
</dbReference>
<dbReference type="SUPFAM" id="SSF52540">
    <property type="entry name" value="P-loop containing nucleoside triphosphate hydrolases"/>
    <property type="match status" value="1"/>
</dbReference>
<keyword evidence="4" id="KW-1185">Reference proteome</keyword>